<feature type="domain" description="Duffy-antigen binding" evidence="4">
    <location>
        <begin position="1058"/>
        <end position="1219"/>
    </location>
</feature>
<feature type="domain" description="Cysteine-rich interdomain region 1 gamma" evidence="5">
    <location>
        <begin position="301"/>
        <end position="350"/>
    </location>
</feature>
<dbReference type="Pfam" id="PF18562">
    <property type="entry name" value="CIDR1_gamma"/>
    <property type="match status" value="1"/>
</dbReference>
<dbReference type="VEuPathDB" id="PlasmoDB:PfDd2_070035700"/>
<feature type="compositionally biased region" description="Pro residues" evidence="2">
    <location>
        <begin position="1460"/>
        <end position="1469"/>
    </location>
</feature>
<proteinExistence type="predicted"/>
<feature type="region of interest" description="Disordered" evidence="2">
    <location>
        <begin position="505"/>
        <end position="605"/>
    </location>
</feature>
<evidence type="ECO:0000259" key="3">
    <source>
        <dbReference type="Pfam" id="PF03011"/>
    </source>
</evidence>
<feature type="compositionally biased region" description="Basic and acidic residues" evidence="2">
    <location>
        <begin position="548"/>
        <end position="563"/>
    </location>
</feature>
<dbReference type="InterPro" id="IPR041480">
    <property type="entry name" value="CIDR1_gamma"/>
</dbReference>
<dbReference type="VEuPathDB" id="PlasmoDB:PfML01_000035500"/>
<evidence type="ECO:0000259" key="6">
    <source>
        <dbReference type="Pfam" id="PF22672"/>
    </source>
</evidence>
<feature type="compositionally biased region" description="Basic and acidic residues" evidence="2">
    <location>
        <begin position="1402"/>
        <end position="1420"/>
    </location>
</feature>
<gene>
    <name evidence="7" type="primary">var</name>
</gene>
<dbReference type="GO" id="GO:0046789">
    <property type="term" value="F:host cell surface receptor binding"/>
    <property type="evidence" value="ECO:0007669"/>
    <property type="project" value="InterPro"/>
</dbReference>
<dbReference type="GO" id="GO:0016020">
    <property type="term" value="C:membrane"/>
    <property type="evidence" value="ECO:0007669"/>
    <property type="project" value="InterPro"/>
</dbReference>
<name>A0A191VZ95_PLAFA</name>
<feature type="compositionally biased region" description="Pro residues" evidence="2">
    <location>
        <begin position="1381"/>
        <end position="1399"/>
    </location>
</feature>
<dbReference type="Gene3D" id="1.20.58.1930">
    <property type="match status" value="1"/>
</dbReference>
<dbReference type="VEuPathDB" id="PlasmoDB:PfIT_070005900"/>
<sequence>DVIRGRDMFKPNDKVENALREVFKKIHSGLNKSKINDYDNDPNYYKLREHWWIANRDQVWKALTCSAHNTEEYFIQSEDGTKSFTNPKCGHDENNVITNLDYVPQFLRWFNEWAEEFCRVREHKLKKVKEDCRGENNEKYCDGNGFDCTKTDISRNIFYMDLNCPRCQEECTSYNEWLKKKEEEFNKQKKKYEKEIENVQSNNDTIYEKIFYNNLKKKYPSVKQFVETLKKGAYCTSSIVEGKIDFNKPEVTFFNSKYCASCPVFGVTCKQGDCKNFTENTCDNIKIRGLKNIKNNEPPMNMNMLVIDNRLDKFPHDLENLCNNTGIFKGIRKDNWSCNYLCNLDVCELKSNHKHIHLDKRVAIKVLFKRWLEYFLKDYNKIKDKISPCINNKEEFICIKECKKKCECIEKWINLKSAEWVNIKKRYQLQYDIKDEDISNKVRSLLEEKQFKSEIDKAKGEFHNLSDLEDSSGCTESEPTSNKVCKEKDVIKILLNRLKKKIETCKTQHDESRNKDSCNTSPKPLPRGRRRFRRHRGLRKVRVPRARQGGEREAEEKNERDIVEAASEEEETQATKAEEKKDTGPPQPEAPQPPAATTPGVKPPCDIVEEHFKRNYDKNGGIEKCNPKNYNGWNCNPGEFENGHAGACMPPRRQKLCVINLQHLTGNTTVDLREAFIKCAAAETFLSWQYYKSKNGGSKLEKELESGIIPDDFKRQMFYTFGDFRDFLFGTDISKNSGNIGKVNENINRVINNNKGLEKENDKSKRETWWETNGPEIWKGMLCALTYKENGAKGIDAKIEQNKDLKGALLDDSGNKPKKPQYQYNSVKFSDKTNTTLSTFSQTPQFLRWMIEWSEHFCKEQKEAYRKLVEGCNGYECNGENNKNNKKEKCRKACDEYKKFITKWKGQWITQSNKYHKLYEKAQNGTKGSTEQEKYVVQYLSQLRTNSGTSGANTYNSAGKYVNQKGYISDCQQQTDFNSNTNNNNYAFALYPHDHEDKCNCKIDIPAQEKKKELVCDMAKTLIKNNDGTSGGIESCNAKKDYPPWKCGDKKLVTDDNVCMPPRRQKLCVSGLTQQGSLTKEEHILTKFINCAAIETHFAWHRYKEDNKKAEDELKSGTIPEGFKKQMYYTFGDFRDIFFGTDISSCQNIKRTSNEIKSILENKTKKKKEETLIEDNEKHKEWWNENGPLIWHGMLCALEKAGGNDSIKSTYNYNTVKKDLEDFVKRPQFLRWMIEWGDEFCRERGVKINQLKTGCNEYECGSKENGKKQTCKNACEAYKSWLKNWKTQYEKQSEKFTKDKKEKTFHDTSAKEDVEKATHAYQYLHAQLEKLCKNGDCTCMEKPSTQSQPDAGKKPSAITDMPEALDYPPTDYKEKCDCKVPVPPPTKPEAPQPARPPSGPRAAEDKMEHDHRARSEDGEGQRPLPARPPAPAPVGRSERTDENIQPPGGGGGLGRSAKPPGRPQQPPKAQPTRESLARILPPVDRSKKISDSEEEDEGEEEEGEEDDAENEDDDDVGSATGTEDDDDDDDEDDEGEEEEEEDEDHGGQEAEAVSQPEASPTPLPPLPSDNTSDILKTTIPFGIALALTSIAFFFMK</sequence>
<feature type="domain" description="Duffy-binding-like" evidence="6">
    <location>
        <begin position="1235"/>
        <end position="1340"/>
    </location>
</feature>
<dbReference type="VEuPathDB" id="PlasmoDB:Pf7G8_050005500"/>
<evidence type="ECO:0000259" key="4">
    <source>
        <dbReference type="Pfam" id="PF05424"/>
    </source>
</evidence>
<organism evidence="7">
    <name type="scientific">Plasmodium falciparum</name>
    <name type="common">malaria parasite P. falciparum</name>
    <dbReference type="NCBI Taxonomy" id="5833"/>
    <lineage>
        <taxon>Eukaryota</taxon>
        <taxon>Sar</taxon>
        <taxon>Alveolata</taxon>
        <taxon>Apicomplexa</taxon>
        <taxon>Aconoidasida</taxon>
        <taxon>Haemosporida</taxon>
        <taxon>Plasmodiidae</taxon>
        <taxon>Plasmodium</taxon>
        <taxon>Plasmodium (Laverania)</taxon>
    </lineage>
</organism>
<feature type="compositionally biased region" description="Pro residues" evidence="2">
    <location>
        <begin position="585"/>
        <end position="596"/>
    </location>
</feature>
<dbReference type="VEuPathDB" id="PlasmoDB:PfSN01_120005700"/>
<dbReference type="Gene3D" id="1.20.58.830">
    <property type="match status" value="3"/>
</dbReference>
<feature type="domain" description="Duffy-binding-like" evidence="6">
    <location>
        <begin position="112"/>
        <end position="256"/>
    </location>
</feature>
<feature type="domain" description="Duffy-antigen binding" evidence="4">
    <location>
        <begin position="1"/>
        <end position="108"/>
    </location>
</feature>
<reference evidence="7" key="1">
    <citation type="journal article" date="2016" name="EMBO Mol. Med.">
        <title>Plasmodium falciparum var genes expressed in children with severe malaria encode CIDRalpha1 domains.</title>
        <authorList>
            <person name="Jespersen J.S."/>
            <person name="Wang C.W."/>
            <person name="Mkumbaye S.I."/>
            <person name="Minja D.T."/>
            <person name="Petersen B."/>
            <person name="Turner L."/>
            <person name="Petersen J.E."/>
            <person name="Lusingu J.P."/>
            <person name="Theander T.G."/>
            <person name="Lavstsen T."/>
        </authorList>
    </citation>
    <scope>NUCLEOTIDE SEQUENCE</scope>
    <source>
        <strain evidence="7">2052-1</strain>
    </source>
</reference>
<feature type="domain" description="Duffy-binding-like" evidence="3">
    <location>
        <begin position="367"/>
        <end position="512"/>
    </location>
</feature>
<accession>A0A191VZ95</accession>
<dbReference type="VEuPathDB" id="PlasmoDB:PfTG01_040005600"/>
<dbReference type="VEuPathDB" id="PlasmoDB:Pf7G8-2_000119400"/>
<protein>
    <submittedName>
        <fullName evidence="7">Erythrocyte membrane protein 1</fullName>
    </submittedName>
</protein>
<feature type="compositionally biased region" description="Basic residues" evidence="2">
    <location>
        <begin position="526"/>
        <end position="545"/>
    </location>
</feature>
<dbReference type="InterPro" id="IPR008602">
    <property type="entry name" value="Duffy-antigen-binding"/>
</dbReference>
<dbReference type="Pfam" id="PF22672">
    <property type="entry name" value="DBL_C"/>
    <property type="match status" value="2"/>
</dbReference>
<dbReference type="VEuPathDB" id="PlasmoDB:PfGB4_000018400"/>
<dbReference type="FunFam" id="1.20.58.1930:FF:000001">
    <property type="entry name" value="Erythrocyte membrane protein 1, PfEMP1"/>
    <property type="match status" value="1"/>
</dbReference>
<feature type="compositionally biased region" description="Acidic residues" evidence="2">
    <location>
        <begin position="1492"/>
        <end position="1544"/>
    </location>
</feature>
<evidence type="ECO:0000256" key="1">
    <source>
        <dbReference type="SAM" id="Coils"/>
    </source>
</evidence>
<evidence type="ECO:0000256" key="2">
    <source>
        <dbReference type="SAM" id="MobiDB-lite"/>
    </source>
</evidence>
<evidence type="ECO:0000259" key="5">
    <source>
        <dbReference type="Pfam" id="PF18562"/>
    </source>
</evidence>
<dbReference type="VEuPathDB" id="PlasmoDB:PfHB3_100044500"/>
<dbReference type="SUPFAM" id="SSF140924">
    <property type="entry name" value="Duffy binding domain-like"/>
    <property type="match status" value="4"/>
</dbReference>
<feature type="coiled-coil region" evidence="1">
    <location>
        <begin position="175"/>
        <end position="209"/>
    </location>
</feature>
<feature type="non-terminal residue" evidence="7">
    <location>
        <position position="1"/>
    </location>
</feature>
<dbReference type="VEuPathDB" id="PlasmoDB:PfGB4_030031000"/>
<dbReference type="Pfam" id="PF05424">
    <property type="entry name" value="Duffy_binding"/>
    <property type="match status" value="3"/>
</dbReference>
<dbReference type="InterPro" id="IPR054595">
    <property type="entry name" value="DBL_C"/>
</dbReference>
<dbReference type="Gene3D" id="1.20.1310.20">
    <property type="entry name" value="Duffy-antigen binding domain"/>
    <property type="match status" value="3"/>
</dbReference>
<dbReference type="VEuPathDB" id="PlasmoDB:PfTG01_000058300"/>
<feature type="non-terminal residue" evidence="7">
    <location>
        <position position="1596"/>
    </location>
</feature>
<feature type="domain" description="Duffy-antigen binding" evidence="4">
    <location>
        <begin position="646"/>
        <end position="822"/>
    </location>
</feature>
<evidence type="ECO:0000313" key="7">
    <source>
        <dbReference type="EMBL" id="ANJ21033.1"/>
    </source>
</evidence>
<feature type="coiled-coil region" evidence="1">
    <location>
        <begin position="740"/>
        <end position="767"/>
    </location>
</feature>
<dbReference type="InterPro" id="IPR042202">
    <property type="entry name" value="Duffy-ag-bd_sf"/>
</dbReference>
<dbReference type="Pfam" id="PF03011">
    <property type="entry name" value="PFEMP"/>
    <property type="match status" value="1"/>
</dbReference>
<dbReference type="InterPro" id="IPR004258">
    <property type="entry name" value="DBL"/>
</dbReference>
<dbReference type="VEuPathDB" id="PlasmoDB:PfKH01_130076800"/>
<feature type="compositionally biased region" description="Basic and acidic residues" evidence="2">
    <location>
        <begin position="505"/>
        <end position="516"/>
    </location>
</feature>
<keyword evidence="1" id="KW-0175">Coiled coil</keyword>
<feature type="region of interest" description="Disordered" evidence="2">
    <location>
        <begin position="1342"/>
        <end position="1574"/>
    </location>
</feature>
<dbReference type="EMBL" id="KX154913">
    <property type="protein sequence ID" value="ANJ21033.1"/>
    <property type="molecule type" value="Genomic_DNA"/>
</dbReference>